<keyword evidence="3" id="KW-1185">Reference proteome</keyword>
<feature type="region of interest" description="Disordered" evidence="1">
    <location>
        <begin position="90"/>
        <end position="118"/>
    </location>
</feature>
<protein>
    <submittedName>
        <fullName evidence="2">Uncharacterized protein</fullName>
    </submittedName>
</protein>
<proteinExistence type="predicted"/>
<comment type="caution">
    <text evidence="2">The sequence shown here is derived from an EMBL/GenBank/DDBJ whole genome shotgun (WGS) entry which is preliminary data.</text>
</comment>
<dbReference type="AlphaFoldDB" id="A0AAV1YI23"/>
<evidence type="ECO:0000313" key="2">
    <source>
        <dbReference type="EMBL" id="CAL0333696.1"/>
    </source>
</evidence>
<name>A0AAV1YI23_LUPLU</name>
<evidence type="ECO:0000313" key="3">
    <source>
        <dbReference type="Proteomes" id="UP001497480"/>
    </source>
</evidence>
<sequence length="144" mass="16333">MVKLRYPEGCMNSYLMKLDFFGSIETDGCYFGLYVTQGIFGLYHICIYCYFDLHISAYTQYGNNLEREDFKVTINERFWCEHRTTHINDTKPKDIPEALDGKNDGADDSETPFAVGKSPENLKDAYENLSGARGLGDGTPKVCP</sequence>
<feature type="compositionally biased region" description="Basic and acidic residues" evidence="1">
    <location>
        <begin position="90"/>
        <end position="105"/>
    </location>
</feature>
<dbReference type="Proteomes" id="UP001497480">
    <property type="component" value="Unassembled WGS sequence"/>
</dbReference>
<organism evidence="2 3">
    <name type="scientific">Lupinus luteus</name>
    <name type="common">European yellow lupine</name>
    <dbReference type="NCBI Taxonomy" id="3873"/>
    <lineage>
        <taxon>Eukaryota</taxon>
        <taxon>Viridiplantae</taxon>
        <taxon>Streptophyta</taxon>
        <taxon>Embryophyta</taxon>
        <taxon>Tracheophyta</taxon>
        <taxon>Spermatophyta</taxon>
        <taxon>Magnoliopsida</taxon>
        <taxon>eudicotyledons</taxon>
        <taxon>Gunneridae</taxon>
        <taxon>Pentapetalae</taxon>
        <taxon>rosids</taxon>
        <taxon>fabids</taxon>
        <taxon>Fabales</taxon>
        <taxon>Fabaceae</taxon>
        <taxon>Papilionoideae</taxon>
        <taxon>50 kb inversion clade</taxon>
        <taxon>genistoids sensu lato</taxon>
        <taxon>core genistoids</taxon>
        <taxon>Genisteae</taxon>
        <taxon>Lupinus</taxon>
    </lineage>
</organism>
<dbReference type="EMBL" id="CAXHTB010000025">
    <property type="protein sequence ID" value="CAL0333696.1"/>
    <property type="molecule type" value="Genomic_DNA"/>
</dbReference>
<accession>A0AAV1YI23</accession>
<reference evidence="2 3" key="1">
    <citation type="submission" date="2024-03" db="EMBL/GenBank/DDBJ databases">
        <authorList>
            <person name="Martinez-Hernandez J."/>
        </authorList>
    </citation>
    <scope>NUCLEOTIDE SEQUENCE [LARGE SCALE GENOMIC DNA]</scope>
</reference>
<gene>
    <name evidence="2" type="ORF">LLUT_LOCUS34756</name>
</gene>
<evidence type="ECO:0000256" key="1">
    <source>
        <dbReference type="SAM" id="MobiDB-lite"/>
    </source>
</evidence>